<feature type="compositionally biased region" description="Acidic residues" evidence="3">
    <location>
        <begin position="1116"/>
        <end position="1130"/>
    </location>
</feature>
<dbReference type="InterPro" id="IPR013378">
    <property type="entry name" value="InlB-like_B-rpt"/>
</dbReference>
<feature type="compositionally biased region" description="Low complexity" evidence="3">
    <location>
        <begin position="193"/>
        <end position="208"/>
    </location>
</feature>
<comment type="caution">
    <text evidence="5">The sequence shown here is derived from an EMBL/GenBank/DDBJ whole genome shotgun (WGS) entry which is preliminary data.</text>
</comment>
<feature type="non-terminal residue" evidence="5">
    <location>
        <position position="1130"/>
    </location>
</feature>
<dbReference type="Proteomes" id="UP001595901">
    <property type="component" value="Unassembled WGS sequence"/>
</dbReference>
<evidence type="ECO:0000256" key="1">
    <source>
        <dbReference type="ARBA" id="ARBA00004196"/>
    </source>
</evidence>
<feature type="compositionally biased region" description="Polar residues" evidence="3">
    <location>
        <begin position="48"/>
        <end position="63"/>
    </location>
</feature>
<feature type="region of interest" description="Disordered" evidence="3">
    <location>
        <begin position="193"/>
        <end position="221"/>
    </location>
</feature>
<dbReference type="Gene3D" id="2.60.40.4270">
    <property type="entry name" value="Listeria-Bacteroides repeat domain"/>
    <property type="match status" value="4"/>
</dbReference>
<feature type="compositionally biased region" description="Low complexity" evidence="3">
    <location>
        <begin position="68"/>
        <end position="82"/>
    </location>
</feature>
<evidence type="ECO:0000313" key="6">
    <source>
        <dbReference type="Proteomes" id="UP001595901"/>
    </source>
</evidence>
<gene>
    <name evidence="5" type="ORF">ACFOSE_03375</name>
</gene>
<organism evidence="5 6">
    <name type="scientific">Streptococcus dentapri</name>
    <dbReference type="NCBI Taxonomy" id="573564"/>
    <lineage>
        <taxon>Bacteria</taxon>
        <taxon>Bacillati</taxon>
        <taxon>Bacillota</taxon>
        <taxon>Bacilli</taxon>
        <taxon>Lactobacillales</taxon>
        <taxon>Streptococcaceae</taxon>
        <taxon>Streptococcus</taxon>
    </lineage>
</organism>
<proteinExistence type="predicted"/>
<dbReference type="InterPro" id="IPR042229">
    <property type="entry name" value="Listeria/Bacterioides_rpt_sf"/>
</dbReference>
<dbReference type="Pfam" id="PF09479">
    <property type="entry name" value="Flg_new"/>
    <property type="match status" value="5"/>
</dbReference>
<dbReference type="NCBIfam" id="TIGR01168">
    <property type="entry name" value="YSIRK_signal"/>
    <property type="match status" value="1"/>
</dbReference>
<evidence type="ECO:0000256" key="2">
    <source>
        <dbReference type="ARBA" id="ARBA00022729"/>
    </source>
</evidence>
<evidence type="ECO:0000259" key="4">
    <source>
        <dbReference type="Pfam" id="PF04650"/>
    </source>
</evidence>
<comment type="subcellular location">
    <subcellularLocation>
        <location evidence="1">Cell envelope</location>
    </subcellularLocation>
</comment>
<sequence>MERKVGERQRFSIRKMKKIGAGSVLLGMTFLMLTLTNNISADEANVQANPETTAASTEKNQLQETSEEASSATSAASNTSADSADKTESQKRTVTITYSIVYVDDLGNEVYRLQKSTIVEADGTSPATATVTESANEMSAGALSNYQLSGTSSVTQTLTEGADNTITFSVSAKEETSTSRSTSSAVSSEATVSAAASADISEPAAADPSEPEEADDVTDTDVTEVNFYSEGKKVSTQYVKSGDKLSEPNVPVYGNKAFIGWFDGNNQIDFNQVTSFEPGTIVNIEAHFSDTVRVTFKNDAGVVVKVKEIPANSTVSPADVIIVAPKDSYVFSHWSDTPNGAAFDFNQPISTDLTLHAVIVNQKTVTFDSNGGTSVNNVYVNSGSLADNVGQLPTPTRQGYTLDGWIDTKTGTFVDTSAEVTRDYNLKAQWFPNSNTTYQIVYWGETPDGVREVNGLRYTVLDSQSLTGTTGSVISYTDPAALRALYEKSAYQPDGTVTIAGDGQSVLNVYYERRKFTLTVVIGSSRTDYQVKWGAELTPYLDNKGVSSWSLRINGTDTRLARLNYPMPAYSTVATAGIYNYTAHPTIYYLDIDTGETFRSQVINSNVGSTLNLSSATEGYDFVRFEGQANGVTQIRITEAHNWNGIRAYFRKKQYSVTFVTNDDSIGNFVSTVDYKSNVLPLVPTSLTQYVTKKTDEYGVNYVFTGWYDNAATSGDPIDFTNVKVPAGGLIYYAGWAKEYIPVTVYKDTVLSDTSTEKTVLLVSSGDTILDTDNKYAQLNADGSIQYDATGTPKVDSSKTFSGTLEVNNKFNFDGSILEPTWYKLVNGRLEQVNIETEITEAGMILVPVWTYPTKKVVYDANGGSNPPATSDVEFQQNIKIVEQGDMTPPNESLVFVGWNTEADGTGTRYTPKQILQFNQFSGDTLTLYAQWSKDSNRDYVAVTYNPNGGSGEIVIKQYLNNQAVYIRNQGYSKPGFLLIGWSTNPDGPEEYPTGKKFTASNMTLYAIWTEKLTANASEPNILTDKSPVASKTVVKSNKADAVIRPSQAVNGIFIDSQGNLQGTANITDWSGNDDEERQFSISVTVSLTVVRPNGNSTNESIVVNVPITVQRDTDGDGDPDVTDADDDND</sequence>
<feature type="compositionally biased region" description="Acidic residues" evidence="3">
    <location>
        <begin position="209"/>
        <end position="221"/>
    </location>
</feature>
<dbReference type="Pfam" id="PF04650">
    <property type="entry name" value="YSIRK_signal"/>
    <property type="match status" value="1"/>
</dbReference>
<keyword evidence="6" id="KW-1185">Reference proteome</keyword>
<evidence type="ECO:0000256" key="3">
    <source>
        <dbReference type="SAM" id="MobiDB-lite"/>
    </source>
</evidence>
<keyword evidence="2" id="KW-0732">Signal</keyword>
<dbReference type="RefSeq" id="WP_380430508.1">
    <property type="nucleotide sequence ID" value="NZ_JBHSAC010000030.1"/>
</dbReference>
<name>A0ABV8D065_9STRE</name>
<evidence type="ECO:0000313" key="5">
    <source>
        <dbReference type="EMBL" id="MFC3931831.1"/>
    </source>
</evidence>
<feature type="region of interest" description="Disordered" evidence="3">
    <location>
        <begin position="48"/>
        <end position="89"/>
    </location>
</feature>
<protein>
    <submittedName>
        <fullName evidence="5">InlB B-repeat-containing protein</fullName>
    </submittedName>
</protein>
<dbReference type="InterPro" id="IPR005877">
    <property type="entry name" value="YSIRK_signal_dom"/>
</dbReference>
<accession>A0ABV8D065</accession>
<feature type="region of interest" description="Disordered" evidence="3">
    <location>
        <begin position="1110"/>
        <end position="1130"/>
    </location>
</feature>
<reference evidence="6" key="1">
    <citation type="journal article" date="2019" name="Int. J. Syst. Evol. Microbiol.">
        <title>The Global Catalogue of Microorganisms (GCM) 10K type strain sequencing project: providing services to taxonomists for standard genome sequencing and annotation.</title>
        <authorList>
            <consortium name="The Broad Institute Genomics Platform"/>
            <consortium name="The Broad Institute Genome Sequencing Center for Infectious Disease"/>
            <person name="Wu L."/>
            <person name="Ma J."/>
        </authorList>
    </citation>
    <scope>NUCLEOTIDE SEQUENCE [LARGE SCALE GENOMIC DNA]</scope>
    <source>
        <strain evidence="6">CCUG 58728</strain>
    </source>
</reference>
<feature type="domain" description="YSIRK Gram-positive signal peptide" evidence="4">
    <location>
        <begin position="8"/>
        <end position="32"/>
    </location>
</feature>
<dbReference type="NCBIfam" id="TIGR02543">
    <property type="entry name" value="List_Bact_rpt"/>
    <property type="match status" value="1"/>
</dbReference>
<dbReference type="EMBL" id="JBHSAC010000030">
    <property type="protein sequence ID" value="MFC3931831.1"/>
    <property type="molecule type" value="Genomic_DNA"/>
</dbReference>